<dbReference type="AlphaFoldDB" id="A0A7M7HE39"/>
<dbReference type="FunFam" id="3.40.50.450:FF:000087">
    <property type="entry name" value="Uncharacterized protein"/>
    <property type="match status" value="1"/>
</dbReference>
<dbReference type="InParanoid" id="A0A7M7HE39"/>
<organism evidence="2 3">
    <name type="scientific">Strongylocentrotus purpuratus</name>
    <name type="common">Purple sea urchin</name>
    <dbReference type="NCBI Taxonomy" id="7668"/>
    <lineage>
        <taxon>Eukaryota</taxon>
        <taxon>Metazoa</taxon>
        <taxon>Echinodermata</taxon>
        <taxon>Eleutherozoa</taxon>
        <taxon>Echinozoa</taxon>
        <taxon>Echinoidea</taxon>
        <taxon>Euechinoidea</taxon>
        <taxon>Echinacea</taxon>
        <taxon>Camarodonta</taxon>
        <taxon>Echinidea</taxon>
        <taxon>Strongylocentrotidae</taxon>
        <taxon>Strongylocentrotus</taxon>
    </lineage>
</organism>
<protein>
    <submittedName>
        <fullName evidence="2">Uncharacterized protein</fullName>
    </submittedName>
</protein>
<dbReference type="PANTHER" id="PTHR36300:SF1">
    <property type="entry name" value="RAW, ISOFORM A"/>
    <property type="match status" value="1"/>
</dbReference>
<dbReference type="SUPFAM" id="SSF47473">
    <property type="entry name" value="EF-hand"/>
    <property type="match status" value="1"/>
</dbReference>
<evidence type="ECO:0000313" key="2">
    <source>
        <dbReference type="EnsemblMetazoa" id="XP_011661680"/>
    </source>
</evidence>
<dbReference type="PANTHER" id="PTHR36300">
    <property type="entry name" value="RAW, ISOFORM A"/>
    <property type="match status" value="1"/>
</dbReference>
<keyword evidence="3" id="KW-1185">Reference proteome</keyword>
<dbReference type="InterPro" id="IPR039470">
    <property type="entry name" value="Nuc_deoxyri_tr2"/>
</dbReference>
<evidence type="ECO:0000256" key="1">
    <source>
        <dbReference type="SAM" id="MobiDB-lite"/>
    </source>
</evidence>
<dbReference type="Gene3D" id="3.40.50.450">
    <property type="match status" value="2"/>
</dbReference>
<accession>A0A7M7HE39</accession>
<sequence length="623" mass="70739">MSSFRKFTQWFQPEPENVVLNWIRGANVVFGPVTRRYLDSFERHSEGAKRITDRQLVKALNELGFFPTKSQVYCMLHTAADCCPRETTDRITFGEFCIFASELEQQYVKPSVLPRFTSPSHSRYRPIPPSPSKKHRSSVIANFNVFLGGSCNPTTWRRDVAIPLLKQYSLTFYNPQVESWSPDLIEIEDQAKRLADLLLFVIDNSTRSIASMVEASFLAGAQRPLILVLRGLPSVVENENISKNTTSSSAALTFDPHNDDDPYDPDRELADMGTAHAFLCDLVERQCLPIFDDLDAALHCTAKVLNQGVPISDLGLSDGAQPVKYPDVRIGLRLINLKETFRTYDPQKTGFIALTDALLAMRSLTQRDLSFPAYDQIMRSCSKSGDKPEFDYNEFCCLVTEYLFYQPARTGLSKIFQSTYRFFRQFGRSDLDDEEEVEIQRDVFLGGSCRDSHWREEIVIPILRKNGLTYFDPVVPNWNLRYLPLEAQAKDNCNYLLYVINNLSRSAASMVEVAHYIGQDRNVVLCIQDLTDGVVVDGEELTPRAVKDYNRGRQYLADVASRERVPIFEDVTEATHALVERIKRDQEKVMRENPSPSHHACHIPATPQNPGDPRSPMSSCLGL</sequence>
<feature type="region of interest" description="Disordered" evidence="1">
    <location>
        <begin position="589"/>
        <end position="623"/>
    </location>
</feature>
<reference evidence="3" key="1">
    <citation type="submission" date="2015-02" db="EMBL/GenBank/DDBJ databases">
        <title>Genome sequencing for Strongylocentrotus purpuratus.</title>
        <authorList>
            <person name="Murali S."/>
            <person name="Liu Y."/>
            <person name="Vee V."/>
            <person name="English A."/>
            <person name="Wang M."/>
            <person name="Skinner E."/>
            <person name="Han Y."/>
            <person name="Muzny D.M."/>
            <person name="Worley K.C."/>
            <person name="Gibbs R.A."/>
        </authorList>
    </citation>
    <scope>NUCLEOTIDE SEQUENCE</scope>
</reference>
<dbReference type="OMA" id="EYICRGR"/>
<name>A0A7M7HE39_STRPU</name>
<reference evidence="2" key="2">
    <citation type="submission" date="2021-01" db="UniProtKB">
        <authorList>
            <consortium name="EnsemblMetazoa"/>
        </authorList>
    </citation>
    <scope>IDENTIFICATION</scope>
</reference>
<proteinExistence type="predicted"/>
<evidence type="ECO:0000313" key="3">
    <source>
        <dbReference type="Proteomes" id="UP000007110"/>
    </source>
</evidence>
<dbReference type="Proteomes" id="UP000007110">
    <property type="component" value="Unassembled WGS sequence"/>
</dbReference>
<dbReference type="OrthoDB" id="6493944at2759"/>
<dbReference type="GO" id="GO:0005886">
    <property type="term" value="C:plasma membrane"/>
    <property type="evidence" value="ECO:0000318"/>
    <property type="project" value="GO_Central"/>
</dbReference>
<dbReference type="GeneID" id="100888673"/>
<dbReference type="RefSeq" id="XP_011661680.2">
    <property type="nucleotide sequence ID" value="XM_011663378.2"/>
</dbReference>
<dbReference type="FunFam" id="3.40.50.450:FF:000017">
    <property type="entry name" value="Raw, isoform D"/>
    <property type="match status" value="1"/>
</dbReference>
<dbReference type="Gene3D" id="1.10.238.10">
    <property type="entry name" value="EF-hand"/>
    <property type="match status" value="1"/>
</dbReference>
<dbReference type="InterPro" id="IPR011992">
    <property type="entry name" value="EF-hand-dom_pair"/>
</dbReference>
<dbReference type="Pfam" id="PF15891">
    <property type="entry name" value="Nuc_deoxyri_tr2"/>
    <property type="match status" value="2"/>
</dbReference>
<dbReference type="EnsemblMetazoa" id="XM_011663378">
    <property type="protein sequence ID" value="XP_011661680"/>
    <property type="gene ID" value="LOC100888673"/>
</dbReference>